<reference evidence="1 2" key="1">
    <citation type="submission" date="2019-12" db="EMBL/GenBank/DDBJ databases">
        <title>WGS of CPCC 203550 I12A-02606.</title>
        <authorList>
            <person name="Jiang Z."/>
        </authorList>
    </citation>
    <scope>NUCLEOTIDE SEQUENCE [LARGE SCALE GENOMIC DNA]</scope>
    <source>
        <strain evidence="1 2">I12A-02606</strain>
    </source>
</reference>
<protein>
    <recommendedName>
        <fullName evidence="3">RanBP2-type domain-containing protein</fullName>
    </recommendedName>
</protein>
<gene>
    <name evidence="1" type="ORF">GCU54_21950</name>
</gene>
<dbReference type="Proteomes" id="UP000471126">
    <property type="component" value="Unassembled WGS sequence"/>
</dbReference>
<dbReference type="AlphaFoldDB" id="A0A6P0GMW5"/>
<dbReference type="EMBL" id="JAAGWE010000042">
    <property type="protein sequence ID" value="NEM08630.1"/>
    <property type="molecule type" value="Genomic_DNA"/>
</dbReference>
<comment type="caution">
    <text evidence="1">The sequence shown here is derived from an EMBL/GenBank/DDBJ whole genome shotgun (WGS) entry which is preliminary data.</text>
</comment>
<evidence type="ECO:0008006" key="3">
    <source>
        <dbReference type="Google" id="ProtNLM"/>
    </source>
</evidence>
<accession>A0A6P0GMW5</accession>
<name>A0A6P0GMW5_9ACTN</name>
<dbReference type="RefSeq" id="WP_163478844.1">
    <property type="nucleotide sequence ID" value="NZ_JAAGWE010000042.1"/>
</dbReference>
<organism evidence="1 2">
    <name type="scientific">Geodermatophilus normandii</name>
    <dbReference type="NCBI Taxonomy" id="1137989"/>
    <lineage>
        <taxon>Bacteria</taxon>
        <taxon>Bacillati</taxon>
        <taxon>Actinomycetota</taxon>
        <taxon>Actinomycetes</taxon>
        <taxon>Geodermatophilales</taxon>
        <taxon>Geodermatophilaceae</taxon>
        <taxon>Geodermatophilus</taxon>
    </lineage>
</organism>
<sequence>MSTTTTERPTERATERTTERATWTCPNCHGATATAKKRCRDCGTSRW</sequence>
<evidence type="ECO:0000313" key="1">
    <source>
        <dbReference type="EMBL" id="NEM08630.1"/>
    </source>
</evidence>
<evidence type="ECO:0000313" key="2">
    <source>
        <dbReference type="Proteomes" id="UP000471126"/>
    </source>
</evidence>
<proteinExistence type="predicted"/>